<protein>
    <recommendedName>
        <fullName evidence="3">ATP-dependent helicase/nuclease subunit B</fullName>
    </recommendedName>
</protein>
<name>A0ABD6BSY9_9EURY</name>
<dbReference type="Pfam" id="PF26510">
    <property type="entry name" value="Halo_UvrD_like"/>
    <property type="match status" value="1"/>
</dbReference>
<dbReference type="InterPro" id="IPR027417">
    <property type="entry name" value="P-loop_NTPase"/>
</dbReference>
<dbReference type="EMBL" id="JBHUCZ010000003">
    <property type="protein sequence ID" value="MFD1567283.1"/>
    <property type="molecule type" value="Genomic_DNA"/>
</dbReference>
<dbReference type="RefSeq" id="WP_379821707.1">
    <property type="nucleotide sequence ID" value="NZ_JBHUCZ010000003.1"/>
</dbReference>
<dbReference type="Proteomes" id="UP001597139">
    <property type="component" value="Unassembled WGS sequence"/>
</dbReference>
<dbReference type="InterPro" id="IPR058819">
    <property type="entry name" value="UvrD_dom-like"/>
</dbReference>
<evidence type="ECO:0008006" key="3">
    <source>
        <dbReference type="Google" id="ProtNLM"/>
    </source>
</evidence>
<dbReference type="SUPFAM" id="SSF52540">
    <property type="entry name" value="P-loop containing nucleoside triphosphate hydrolases"/>
    <property type="match status" value="1"/>
</dbReference>
<dbReference type="AlphaFoldDB" id="A0ABD6BSY9"/>
<organism evidence="1 2">
    <name type="scientific">Halolamina litorea</name>
    <dbReference type="NCBI Taxonomy" id="1515593"/>
    <lineage>
        <taxon>Archaea</taxon>
        <taxon>Methanobacteriati</taxon>
        <taxon>Methanobacteriota</taxon>
        <taxon>Stenosarchaea group</taxon>
        <taxon>Halobacteria</taxon>
        <taxon>Halobacteriales</taxon>
        <taxon>Haloferacaceae</taxon>
    </lineage>
</organism>
<comment type="caution">
    <text evidence="1">The sequence shown here is derived from an EMBL/GenBank/DDBJ whole genome shotgun (WGS) entry which is preliminary data.</text>
</comment>
<reference evidence="1 2" key="1">
    <citation type="journal article" date="2019" name="Int. J. Syst. Evol. Microbiol.">
        <title>The Global Catalogue of Microorganisms (GCM) 10K type strain sequencing project: providing services to taxonomists for standard genome sequencing and annotation.</title>
        <authorList>
            <consortium name="The Broad Institute Genomics Platform"/>
            <consortium name="The Broad Institute Genome Sequencing Center for Infectious Disease"/>
            <person name="Wu L."/>
            <person name="Ma J."/>
        </authorList>
    </citation>
    <scope>NUCLEOTIDE SEQUENCE [LARGE SCALE GENOMIC DNA]</scope>
    <source>
        <strain evidence="1 2">CGMCC 1.12859</strain>
    </source>
</reference>
<accession>A0ABD6BSY9</accession>
<proteinExistence type="predicted"/>
<gene>
    <name evidence="1" type="ORF">ACFSAU_07240</name>
</gene>
<keyword evidence="2" id="KW-1185">Reference proteome</keyword>
<evidence type="ECO:0000313" key="2">
    <source>
        <dbReference type="Proteomes" id="UP001597139"/>
    </source>
</evidence>
<sequence length="691" mass="73415">MPDTTEGGSIRAVVGGVHGSDADALLGRASRAPQPTELVVTPERLHRRNLKRRLAEHATPRSSLRLTDATTIADDLLDGVGEPVDTIDRIDRLNHFETLLQRKTESNRRLRAAFGGDLPARVETIAAAHSRVGELTGWADDRLDDLSTVADGLPGVDARDTADVVAGVRALEDRLVERVAPIHSRETLLPAAADALRENPGRWRETFPAAERLSVAGVSAVDAPLHDLLDAAAAAGVTVTVSLRPGTGPDIAERLSDRLDVEPGRGVGTPGARNDTETAVAPGLDAAEFVADTPEGEARVAAAVVAGHLRNGVSPSDVLIVARDAGEYERSLRRALGRHGATLAVWAQLPAERTVPYRQFAAVCELLGNDGVDVEGLLEPLSFEWVPPQGDAEEGSTAWPLSAARVGALRAGLADESPDPTERSVDGWADRLDDAVDSGQVPGADAAALRTFLDWVREQPTAPEPPDIHRTFEPLVESGRETALPAVFAADSDDLSRTSRYARALSRVEELLTDTRAKYDEWLAAGDVPRSWLAVADLAERVVTTRPGRREGANAAAVDAIDATDAWLREVPHVVAVGLVDGVWPRRVESVFPEAFRSAVVKGDSAAARRLAVPGRWTAAREVDHLASGLGAATESLAVTRYRRDREGTAMERSPLLSRVSADSVDESATQSLLTRGTLPDALAAGGGGSR</sequence>
<evidence type="ECO:0000313" key="1">
    <source>
        <dbReference type="EMBL" id="MFD1567283.1"/>
    </source>
</evidence>